<feature type="compositionally biased region" description="Low complexity" evidence="2">
    <location>
        <begin position="132"/>
        <end position="160"/>
    </location>
</feature>
<feature type="region of interest" description="Disordered" evidence="2">
    <location>
        <begin position="1120"/>
        <end position="1142"/>
    </location>
</feature>
<feature type="compositionally biased region" description="Basic residues" evidence="2">
    <location>
        <begin position="1405"/>
        <end position="1414"/>
    </location>
</feature>
<feature type="region of interest" description="Disordered" evidence="2">
    <location>
        <begin position="1992"/>
        <end position="2038"/>
    </location>
</feature>
<feature type="coiled-coil region" evidence="1">
    <location>
        <begin position="1454"/>
        <end position="1512"/>
    </location>
</feature>
<keyword evidence="4" id="KW-1185">Reference proteome</keyword>
<reference evidence="3 4" key="1">
    <citation type="submission" date="2015-07" db="EMBL/GenBank/DDBJ databases">
        <title>High-quality genome of monoxenous trypanosomatid Leptomonas pyrrhocoris.</title>
        <authorList>
            <person name="Flegontov P."/>
            <person name="Butenko A."/>
            <person name="Firsov S."/>
            <person name="Vlcek C."/>
            <person name="Logacheva M.D."/>
            <person name="Field M."/>
            <person name="Filatov D."/>
            <person name="Flegontova O."/>
            <person name="Gerasimov E."/>
            <person name="Jackson A.P."/>
            <person name="Kelly S."/>
            <person name="Opperdoes F."/>
            <person name="O'Reilly A."/>
            <person name="Votypka J."/>
            <person name="Yurchenko V."/>
            <person name="Lukes J."/>
        </authorList>
    </citation>
    <scope>NUCLEOTIDE SEQUENCE [LARGE SCALE GENOMIC DNA]</scope>
    <source>
        <strain evidence="3">H10</strain>
    </source>
</reference>
<evidence type="ECO:0000256" key="1">
    <source>
        <dbReference type="SAM" id="Coils"/>
    </source>
</evidence>
<feature type="coiled-coil region" evidence="1">
    <location>
        <begin position="1676"/>
        <end position="1731"/>
    </location>
</feature>
<organism evidence="3 4">
    <name type="scientific">Leptomonas pyrrhocoris</name>
    <name type="common">Firebug parasite</name>
    <dbReference type="NCBI Taxonomy" id="157538"/>
    <lineage>
        <taxon>Eukaryota</taxon>
        <taxon>Discoba</taxon>
        <taxon>Euglenozoa</taxon>
        <taxon>Kinetoplastea</taxon>
        <taxon>Metakinetoplastina</taxon>
        <taxon>Trypanosomatida</taxon>
        <taxon>Trypanosomatidae</taxon>
        <taxon>Leishmaniinae</taxon>
        <taxon>Leptomonas</taxon>
    </lineage>
</organism>
<feature type="region of interest" description="Disordered" evidence="2">
    <location>
        <begin position="1732"/>
        <end position="1753"/>
    </location>
</feature>
<dbReference type="GeneID" id="26909084"/>
<name>A0A0M9FST5_LEPPY</name>
<dbReference type="RefSeq" id="XP_015653575.1">
    <property type="nucleotide sequence ID" value="XM_015807917.1"/>
</dbReference>
<feature type="compositionally biased region" description="Acidic residues" evidence="2">
    <location>
        <begin position="1060"/>
        <end position="1069"/>
    </location>
</feature>
<feature type="coiled-coil region" evidence="1">
    <location>
        <begin position="420"/>
        <end position="509"/>
    </location>
</feature>
<feature type="compositionally biased region" description="Basic and acidic residues" evidence="2">
    <location>
        <begin position="94"/>
        <end position="105"/>
    </location>
</feature>
<keyword evidence="1" id="KW-0175">Coiled coil</keyword>
<feature type="region of interest" description="Disordered" evidence="2">
    <location>
        <begin position="866"/>
        <end position="889"/>
    </location>
</feature>
<feature type="compositionally biased region" description="Low complexity" evidence="2">
    <location>
        <begin position="1246"/>
        <end position="1257"/>
    </location>
</feature>
<gene>
    <name evidence="3" type="ORF">ABB37_08801</name>
</gene>
<feature type="region of interest" description="Disordered" evidence="2">
    <location>
        <begin position="831"/>
        <end position="853"/>
    </location>
</feature>
<proteinExistence type="predicted"/>
<evidence type="ECO:0000313" key="3">
    <source>
        <dbReference type="EMBL" id="KPA75136.1"/>
    </source>
</evidence>
<dbReference type="PANTHER" id="PTHR18937">
    <property type="entry name" value="STRUCTURAL MAINTENANCE OF CHROMOSOMES SMC FAMILY MEMBER"/>
    <property type="match status" value="1"/>
</dbReference>
<feature type="compositionally biased region" description="Acidic residues" evidence="2">
    <location>
        <begin position="84"/>
        <end position="93"/>
    </location>
</feature>
<dbReference type="OMA" id="QQRLNTY"/>
<feature type="region of interest" description="Disordered" evidence="2">
    <location>
        <begin position="704"/>
        <end position="723"/>
    </location>
</feature>
<feature type="region of interest" description="Disordered" evidence="2">
    <location>
        <begin position="1"/>
        <end position="202"/>
    </location>
</feature>
<feature type="region of interest" description="Disordered" evidence="2">
    <location>
        <begin position="1207"/>
        <end position="1260"/>
    </location>
</feature>
<feature type="compositionally biased region" description="Polar residues" evidence="2">
    <location>
        <begin position="704"/>
        <end position="720"/>
    </location>
</feature>
<feature type="compositionally biased region" description="Polar residues" evidence="2">
    <location>
        <begin position="2019"/>
        <end position="2038"/>
    </location>
</feature>
<feature type="compositionally biased region" description="Polar residues" evidence="2">
    <location>
        <begin position="1220"/>
        <end position="1240"/>
    </location>
</feature>
<feature type="compositionally biased region" description="Low complexity" evidence="2">
    <location>
        <begin position="875"/>
        <end position="887"/>
    </location>
</feature>
<feature type="region of interest" description="Disordered" evidence="2">
    <location>
        <begin position="940"/>
        <end position="974"/>
    </location>
</feature>
<feature type="coiled-coil region" evidence="1">
    <location>
        <begin position="1855"/>
        <end position="1935"/>
    </location>
</feature>
<feature type="compositionally biased region" description="Low complexity" evidence="2">
    <location>
        <begin position="40"/>
        <end position="56"/>
    </location>
</feature>
<protein>
    <submittedName>
        <fullName evidence="3">Uncharacterized protein</fullName>
    </submittedName>
</protein>
<evidence type="ECO:0000313" key="4">
    <source>
        <dbReference type="Proteomes" id="UP000037923"/>
    </source>
</evidence>
<feature type="compositionally biased region" description="Polar residues" evidence="2">
    <location>
        <begin position="653"/>
        <end position="668"/>
    </location>
</feature>
<feature type="compositionally biased region" description="Low complexity" evidence="2">
    <location>
        <begin position="1132"/>
        <end position="1142"/>
    </location>
</feature>
<feature type="compositionally biased region" description="Basic and acidic residues" evidence="2">
    <location>
        <begin position="1415"/>
        <end position="1428"/>
    </location>
</feature>
<feature type="coiled-coil region" evidence="1">
    <location>
        <begin position="1540"/>
        <end position="1641"/>
    </location>
</feature>
<feature type="compositionally biased region" description="Low complexity" evidence="2">
    <location>
        <begin position="519"/>
        <end position="530"/>
    </location>
</feature>
<feature type="region of interest" description="Disordered" evidence="2">
    <location>
        <begin position="986"/>
        <end position="1070"/>
    </location>
</feature>
<sequence>MSGTPPPHSQGEPPAAAPPPLPLPILTEDDIAALPPAPSSPDSAVSSGVGTAAANAENEMVDSPTPLDLSPVHSEVSAPLPDKEGEEEGEGVETPDHGGHEHDDAMIDICEALAPVDAPLAMPESLPPPPSSTTSTASASPWSTLSSSPSSASFPIAGSPTAGESVETPDSPTVVDSASEPPDDVHDDEERLASPAHQQPRLIVGVAGAAESVLSEEAEAQSLRLSEERAAAALNRFSTSLHAKLVEQLIDDAAAAVETTLCSTIRQHGARVGALVAHNEALDAQLTSQAARMQCMESELAESIGKEVQRVLRVDLRAALRAQRTAAVSSSALVAPPSFDAQRTVREGGGEERQQQHDSDDASLARGNEEDSSNTSLQAHRDASIRSSHSVLGEEDEASEELPVSVEELIAAYLGTRSTINVLQREREEWRQNMAALHTSLLAATQENAVLRREVAQLRTSMVDLDTHRAVVQARAEAEHQCELLRLQLAKQSEEADVLAALVERLELTQPSRATMEDAAANAAAPQPSANEREARDEAAAVRKGPVWDVAMREMEEQVLIAANSRHLQEQLTKAEAELKKLEAERDASVAYAAALKEEGDVLRTDAQSLTYRNSVLSQQVASLLVKVENTTRAYRHLKESIAHKQQQQQQQGTSSLPTASSNGSNAQDRPLVPSNLLRSLPSTSSRRSNWLASRWPVISTSKSAIRSPDTTSSSLQQSAHAAGVGKSLNTAVLYGRPSTSDIRQLLYMPGASADVTFMRAPTEVEEGVQQRLSTYSASHVTVPSTLLSAASASSGHHRHASRRTRQTSLRQLGSATLEVDLECKPYLPASDQLSGSALGRPSAYTTLDPLNGTVTRRMGGEQLSVLQGGEGQGSEPSTSASSSIVASEDDVNADPQLLCLLDTLDKDESLDRFSVNSVSELVVRNQELVQQLYDATQRAEAAARQQQHQQAEHEKGRARSTVHGFASNQEPPASLAAPVATLLRHSETAAAPPRRSSVTPSRKRDRGDEGEWMSDADATKRNESNVAGHAQGRGSVGLVQSERGAGTGASSASSGTSPETEEAVEETDAAAAVEPWFLESASAAVTSMVDALVRRHEVRLTAVDTDVSSALLRALAAQRDADNAMHARTPSSGEGSTAAAAAASSAPSRAMAGCLRRLLQLCVRQSATLAEVAFNAAGQQQEMQKAVRETWTEVQMTLVRALQTSQRALTPSDSHHSRISNSGAETLVSSSLRASPSQRTRSETESASAGTAMTTTTERDDFRAEEQVTLLQELSSLLQTAAKKDGTLLHVYQAAQARQEARQNQQKERVARLLLKLERKRRLIKALRLRQAYVGVEASARGLSRAGQDADNHPSTTQSTAATAAAAAAATFRLSPQPGSPVHRTPPLLPMSLPSPTVPASPQPRRRHRHRSRTRAENDDLDAHTDRTSTSQSEGESDEDAANGDEAASLGIFRELQQQLAFSQATHRAVQEELDAEKLKHTTMLERMWVLETARDEAEAAKETLEKQVHEMIPRDSYDSVATDLKRVTSELEDRDTQLSVALTKNDALQEKIAVLQAQLEAQQLQAQTQRGQLEEVAHRREQRLATEEGRYRELHAQLSDVKQHAASLENVIALLRRELQEKAQTIRQREEVVEELKRQILMREDVQALLHRLYPGDSVVEANAQLVQRLSHTTTRLQVELAEVKQDLAHTQDELRQRELRVREAVQDRQAAEVRLQDAVARLAELQDDDEQHHHYHHDSTASTATSPTVVNSPTLANMDALFSVEGASVAALRHRVRYLTARMEAQAKDLAVMRDAEAAWKQRENELRRQVELMSADPISLCARKYGLTACATFADQLAEMQARQDVLRRSVATGEEERRRLQGQLEAALARAAETERQRDDATARVREMDAQLAEMQTESQDGKAAFALLEAQLQAEAAKHDELLQQQQQTLSDLHGTTSALSEVQTSLAACRTQRDQFLADNKQMISAVEKLEKALLQSEAEKEMAREALAQGLSSSSRRHRGGGHRGTAAERYQNQTSLTQDLSFSSILPSP</sequence>
<feature type="compositionally biased region" description="Basic residues" evidence="2">
    <location>
        <begin position="796"/>
        <end position="806"/>
    </location>
</feature>
<feature type="coiled-coil region" evidence="1">
    <location>
        <begin position="565"/>
        <end position="599"/>
    </location>
</feature>
<feature type="compositionally biased region" description="Low complexity" evidence="2">
    <location>
        <begin position="674"/>
        <end position="684"/>
    </location>
</feature>
<feature type="region of interest" description="Disordered" evidence="2">
    <location>
        <begin position="338"/>
        <end position="399"/>
    </location>
</feature>
<feature type="region of interest" description="Disordered" evidence="2">
    <location>
        <begin position="516"/>
        <end position="540"/>
    </location>
</feature>
<feature type="region of interest" description="Disordered" evidence="2">
    <location>
        <begin position="641"/>
        <end position="684"/>
    </location>
</feature>
<dbReference type="EMBL" id="LGTL01000026">
    <property type="protein sequence ID" value="KPA75136.1"/>
    <property type="molecule type" value="Genomic_DNA"/>
</dbReference>
<dbReference type="SUPFAM" id="SSF90257">
    <property type="entry name" value="Myosin rod fragments"/>
    <property type="match status" value="1"/>
</dbReference>
<feature type="compositionally biased region" description="Low complexity" evidence="2">
    <location>
        <begin position="1361"/>
        <end position="1372"/>
    </location>
</feature>
<accession>A0A0M9FST5</accession>
<dbReference type="VEuPathDB" id="TriTrypDB:LpyrH10_26_0960"/>
<feature type="region of interest" description="Disordered" evidence="2">
    <location>
        <begin position="791"/>
        <end position="810"/>
    </location>
</feature>
<comment type="caution">
    <text evidence="3">The sequence shown here is derived from an EMBL/GenBank/DDBJ whole genome shotgun (WGS) entry which is preliminary data.</text>
</comment>
<dbReference type="OrthoDB" id="273768at2759"/>
<feature type="compositionally biased region" description="Low complexity" evidence="2">
    <location>
        <begin position="1042"/>
        <end position="1059"/>
    </location>
</feature>
<feature type="compositionally biased region" description="Low complexity" evidence="2">
    <location>
        <begin position="940"/>
        <end position="950"/>
    </location>
</feature>
<feature type="compositionally biased region" description="Low complexity" evidence="2">
    <location>
        <begin position="1743"/>
        <end position="1753"/>
    </location>
</feature>
<dbReference type="Proteomes" id="UP000037923">
    <property type="component" value="Unassembled WGS sequence"/>
</dbReference>
<evidence type="ECO:0000256" key="2">
    <source>
        <dbReference type="SAM" id="MobiDB-lite"/>
    </source>
</evidence>
<feature type="region of interest" description="Disordered" evidence="2">
    <location>
        <begin position="1341"/>
        <end position="1445"/>
    </location>
</feature>
<feature type="compositionally biased region" description="Basic and acidic residues" evidence="2">
    <location>
        <begin position="343"/>
        <end position="360"/>
    </location>
</feature>
<feature type="compositionally biased region" description="Basic and acidic residues" evidence="2">
    <location>
        <begin position="531"/>
        <end position="540"/>
    </location>
</feature>